<evidence type="ECO:0000313" key="2">
    <source>
        <dbReference type="Proteomes" id="UP001500751"/>
    </source>
</evidence>
<reference evidence="1 2" key="1">
    <citation type="journal article" date="2019" name="Int. J. Syst. Evol. Microbiol.">
        <title>The Global Catalogue of Microorganisms (GCM) 10K type strain sequencing project: providing services to taxonomists for standard genome sequencing and annotation.</title>
        <authorList>
            <consortium name="The Broad Institute Genomics Platform"/>
            <consortium name="The Broad Institute Genome Sequencing Center for Infectious Disease"/>
            <person name="Wu L."/>
            <person name="Ma J."/>
        </authorList>
    </citation>
    <scope>NUCLEOTIDE SEQUENCE [LARGE SCALE GENOMIC DNA]</scope>
    <source>
        <strain evidence="1 2">JCM 16014</strain>
    </source>
</reference>
<sequence length="53" mass="5599">MCQFHDAFPQSSFGSWNGGPVKSIKVRKAGNVRLTGVAHPLYSACGIVVPSPV</sequence>
<keyword evidence="2" id="KW-1185">Reference proteome</keyword>
<name>A0ABN2UVQ9_9ACTN</name>
<proteinExistence type="predicted"/>
<accession>A0ABN2UVQ9</accession>
<evidence type="ECO:0000313" key="1">
    <source>
        <dbReference type="EMBL" id="GAA2044008.1"/>
    </source>
</evidence>
<protein>
    <submittedName>
        <fullName evidence="1">Uncharacterized protein</fullName>
    </submittedName>
</protein>
<dbReference type="Proteomes" id="UP001500751">
    <property type="component" value="Unassembled WGS sequence"/>
</dbReference>
<gene>
    <name evidence="1" type="ORF">GCM10009839_54330</name>
</gene>
<organism evidence="1 2">
    <name type="scientific">Catenulispora yoronensis</name>
    <dbReference type="NCBI Taxonomy" id="450799"/>
    <lineage>
        <taxon>Bacteria</taxon>
        <taxon>Bacillati</taxon>
        <taxon>Actinomycetota</taxon>
        <taxon>Actinomycetes</taxon>
        <taxon>Catenulisporales</taxon>
        <taxon>Catenulisporaceae</taxon>
        <taxon>Catenulispora</taxon>
    </lineage>
</organism>
<dbReference type="EMBL" id="BAAAQN010000036">
    <property type="protein sequence ID" value="GAA2044008.1"/>
    <property type="molecule type" value="Genomic_DNA"/>
</dbReference>
<comment type="caution">
    <text evidence="1">The sequence shown here is derived from an EMBL/GenBank/DDBJ whole genome shotgun (WGS) entry which is preliminary data.</text>
</comment>